<dbReference type="Gene3D" id="3.40.50.2300">
    <property type="match status" value="2"/>
</dbReference>
<evidence type="ECO:0000259" key="4">
    <source>
        <dbReference type="PROSITE" id="PS50932"/>
    </source>
</evidence>
<dbReference type="RefSeq" id="WP_342387846.1">
    <property type="nucleotide sequence ID" value="NZ_CP138333.2"/>
</dbReference>
<dbReference type="CDD" id="cd01392">
    <property type="entry name" value="HTH_LacI"/>
    <property type="match status" value="1"/>
</dbReference>
<name>A0ABZ3CGX9_9STAP</name>
<evidence type="ECO:0000256" key="3">
    <source>
        <dbReference type="ARBA" id="ARBA00023163"/>
    </source>
</evidence>
<sequence length="336" mass="37536">MIPIANIKDVANKAGLSVTTVSRYLNDHPYISDEKKKKIQKAMEELDYAPSTLATQLRSNRGKTIGVLVSRITNPYFAYLVDAIEKKVKQGGYHLLIMQTYGDKQEEINTLNMLKEKTISGVIMCSVENDFRTIESYTKYGPIVAAAQTDFKSNSLHFIMTNQEQATYDAIKFLIRKGHTRIAYSTGGDFTENSHGAYRNRGYLKALEDAGIQFNKEWVFTDNHTIEDGMAIAIRLSKLVESRRPKAIFAGSDEVAIGIIQKLEELNIHVPKDMAVMGFDNQPFSALAKVPITTVAQPVGALGQQAAELIASMLEETEYEVDQSQLKLKIIERESA</sequence>
<dbReference type="PROSITE" id="PS50943">
    <property type="entry name" value="HTH_CROC1"/>
    <property type="match status" value="1"/>
</dbReference>
<dbReference type="InterPro" id="IPR010982">
    <property type="entry name" value="Lambda_DNA-bd_dom_sf"/>
</dbReference>
<dbReference type="PANTHER" id="PTHR30146">
    <property type="entry name" value="LACI-RELATED TRANSCRIPTIONAL REPRESSOR"/>
    <property type="match status" value="1"/>
</dbReference>
<dbReference type="InterPro" id="IPR000843">
    <property type="entry name" value="HTH_LacI"/>
</dbReference>
<dbReference type="SUPFAM" id="SSF47413">
    <property type="entry name" value="lambda repressor-like DNA-binding domains"/>
    <property type="match status" value="1"/>
</dbReference>
<dbReference type="Proteomes" id="UP001455384">
    <property type="component" value="Chromosome"/>
</dbReference>
<evidence type="ECO:0000313" key="6">
    <source>
        <dbReference type="EMBL" id="WZX29283.1"/>
    </source>
</evidence>
<keyword evidence="3" id="KW-0804">Transcription</keyword>
<dbReference type="Gene3D" id="1.10.260.40">
    <property type="entry name" value="lambda repressor-like DNA-binding domains"/>
    <property type="match status" value="1"/>
</dbReference>
<protein>
    <submittedName>
        <fullName evidence="6">LacI family DNA-binding transcriptional regulator</fullName>
    </submittedName>
</protein>
<dbReference type="InterPro" id="IPR046335">
    <property type="entry name" value="LacI/GalR-like_sensor"/>
</dbReference>
<dbReference type="InterPro" id="IPR001387">
    <property type="entry name" value="Cro/C1-type_HTH"/>
</dbReference>
<keyword evidence="1" id="KW-0805">Transcription regulation</keyword>
<reference evidence="7" key="1">
    <citation type="submission" date="2023-10" db="EMBL/GenBank/DDBJ databases">
        <title>Genome analysis and identification of Salinococcus sp. Bachu38 nov., a PGPR from the rhizosphere of Tamarix.</title>
        <authorList>
            <person name="Liang Z."/>
            <person name="Zhang X."/>
            <person name="Jia J."/>
            <person name="Chen X."/>
            <person name="Wang Y."/>
            <person name="Wang Q."/>
            <person name="Wang R."/>
        </authorList>
    </citation>
    <scope>NUCLEOTIDE SEQUENCE [LARGE SCALE GENOMIC DNA]</scope>
    <source>
        <strain evidence="7">Bachu38</strain>
    </source>
</reference>
<dbReference type="EMBL" id="CP138333">
    <property type="protein sequence ID" value="WZX29283.1"/>
    <property type="molecule type" value="Genomic_DNA"/>
</dbReference>
<evidence type="ECO:0000313" key="7">
    <source>
        <dbReference type="Proteomes" id="UP001455384"/>
    </source>
</evidence>
<feature type="domain" description="HTH cro/C1-type" evidence="5">
    <location>
        <begin position="8"/>
        <end position="49"/>
    </location>
</feature>
<keyword evidence="7" id="KW-1185">Reference proteome</keyword>
<dbReference type="SUPFAM" id="SSF53822">
    <property type="entry name" value="Periplasmic binding protein-like I"/>
    <property type="match status" value="1"/>
</dbReference>
<dbReference type="InterPro" id="IPR028082">
    <property type="entry name" value="Peripla_BP_I"/>
</dbReference>
<evidence type="ECO:0000259" key="5">
    <source>
        <dbReference type="PROSITE" id="PS50943"/>
    </source>
</evidence>
<dbReference type="SMART" id="SM00354">
    <property type="entry name" value="HTH_LACI"/>
    <property type="match status" value="1"/>
</dbReference>
<dbReference type="GO" id="GO:0003677">
    <property type="term" value="F:DNA binding"/>
    <property type="evidence" value="ECO:0007669"/>
    <property type="project" value="UniProtKB-KW"/>
</dbReference>
<accession>A0ABZ3CGX9</accession>
<keyword evidence="2 6" id="KW-0238">DNA-binding</keyword>
<dbReference type="Pfam" id="PF13377">
    <property type="entry name" value="Peripla_BP_3"/>
    <property type="match status" value="1"/>
</dbReference>
<dbReference type="Pfam" id="PF00356">
    <property type="entry name" value="LacI"/>
    <property type="match status" value="1"/>
</dbReference>
<feature type="domain" description="HTH lacI-type" evidence="4">
    <location>
        <begin position="5"/>
        <end position="59"/>
    </location>
</feature>
<dbReference type="CDD" id="cd06286">
    <property type="entry name" value="PBP1_CcpB-like"/>
    <property type="match status" value="1"/>
</dbReference>
<dbReference type="PROSITE" id="PS50932">
    <property type="entry name" value="HTH_LACI_2"/>
    <property type="match status" value="1"/>
</dbReference>
<proteinExistence type="predicted"/>
<organism evidence="6 7">
    <name type="scientific">Salinicoccus bachuensis</name>
    <dbReference type="NCBI Taxonomy" id="3136731"/>
    <lineage>
        <taxon>Bacteria</taxon>
        <taxon>Bacillati</taxon>
        <taxon>Bacillota</taxon>
        <taxon>Bacilli</taxon>
        <taxon>Bacillales</taxon>
        <taxon>Staphylococcaceae</taxon>
        <taxon>Salinicoccus</taxon>
    </lineage>
</organism>
<gene>
    <name evidence="6" type="ORF">RQP18_11570</name>
</gene>
<evidence type="ECO:0000256" key="1">
    <source>
        <dbReference type="ARBA" id="ARBA00023015"/>
    </source>
</evidence>
<evidence type="ECO:0000256" key="2">
    <source>
        <dbReference type="ARBA" id="ARBA00023125"/>
    </source>
</evidence>
<dbReference type="PANTHER" id="PTHR30146:SF136">
    <property type="entry name" value="NTD BIOSYNTHESIS OPERON REGULATOR NTDR"/>
    <property type="match status" value="1"/>
</dbReference>